<accession>A0ABX8SES3</accession>
<dbReference type="Proteomes" id="UP000824504">
    <property type="component" value="Chromosome"/>
</dbReference>
<dbReference type="RefSeq" id="WP_219080300.1">
    <property type="nucleotide sequence ID" value="NZ_CP079216.1"/>
</dbReference>
<dbReference type="InterPro" id="IPR006311">
    <property type="entry name" value="TAT_signal"/>
</dbReference>
<evidence type="ECO:0000256" key="1">
    <source>
        <dbReference type="SAM" id="SignalP"/>
    </source>
</evidence>
<name>A0ABX8SES3_9ACTN</name>
<protein>
    <recommendedName>
        <fullName evidence="4">DUF4439 domain-containing protein</fullName>
    </recommendedName>
</protein>
<gene>
    <name evidence="2" type="ORF">KDB89_08935</name>
</gene>
<sequence>MLISRRAALAALALTVSGCAASPVVDGEPALAPSIPAPTQSPQDTATQVALTELSALLQTLVTLPAWTEQAWVQKASAQVDAHLALLSLPDPLSAEEQDPFTVEAATPATPADATSAAKELRTRIKAAAKALNSSAAAASEADLRLTWTSASAATTALLDRSVAPTEGDAAPRRLVPPTRNAALEVAISHAWALVYGLGVGLGRLSSSDSLASLGAARLAAAKGLRNELRAAFTDGVPEQPASFVLPTDMDDATTIRAGWARLEGNLLEGYASLVAADEARVWRSRLTGQVSPIQALGSSVPTWPGWVA</sequence>
<organism evidence="2 3">
    <name type="scientific">Tessaracoccus palaemonis</name>
    <dbReference type="NCBI Taxonomy" id="2829499"/>
    <lineage>
        <taxon>Bacteria</taxon>
        <taxon>Bacillati</taxon>
        <taxon>Actinomycetota</taxon>
        <taxon>Actinomycetes</taxon>
        <taxon>Propionibacteriales</taxon>
        <taxon>Propionibacteriaceae</taxon>
        <taxon>Tessaracoccus</taxon>
    </lineage>
</organism>
<proteinExistence type="predicted"/>
<evidence type="ECO:0008006" key="4">
    <source>
        <dbReference type="Google" id="ProtNLM"/>
    </source>
</evidence>
<dbReference type="PROSITE" id="PS51318">
    <property type="entry name" value="TAT"/>
    <property type="match status" value="1"/>
</dbReference>
<keyword evidence="3" id="KW-1185">Reference proteome</keyword>
<feature type="chain" id="PRO_5046759561" description="DUF4439 domain-containing protein" evidence="1">
    <location>
        <begin position="21"/>
        <end position="309"/>
    </location>
</feature>
<keyword evidence="1" id="KW-0732">Signal</keyword>
<evidence type="ECO:0000313" key="2">
    <source>
        <dbReference type="EMBL" id="QXT61913.1"/>
    </source>
</evidence>
<dbReference type="EMBL" id="CP079216">
    <property type="protein sequence ID" value="QXT61913.1"/>
    <property type="molecule type" value="Genomic_DNA"/>
</dbReference>
<reference evidence="2 3" key="1">
    <citation type="submission" date="2021-07" db="EMBL/GenBank/DDBJ databases">
        <title>complete genome sequencing of Tessaracoccus sp.J1M15.</title>
        <authorList>
            <person name="Bae J.-W."/>
            <person name="Kim D.-y."/>
        </authorList>
    </citation>
    <scope>NUCLEOTIDE SEQUENCE [LARGE SCALE GENOMIC DNA]</scope>
    <source>
        <strain evidence="2 3">J1M15</strain>
    </source>
</reference>
<feature type="signal peptide" evidence="1">
    <location>
        <begin position="1"/>
        <end position="20"/>
    </location>
</feature>
<evidence type="ECO:0000313" key="3">
    <source>
        <dbReference type="Proteomes" id="UP000824504"/>
    </source>
</evidence>
<dbReference type="PROSITE" id="PS51257">
    <property type="entry name" value="PROKAR_LIPOPROTEIN"/>
    <property type="match status" value="1"/>
</dbReference>